<feature type="compositionally biased region" description="Basic residues" evidence="1">
    <location>
        <begin position="49"/>
        <end position="59"/>
    </location>
</feature>
<name>A0A8K0URH0_9AGAR</name>
<organism evidence="3 4">
    <name type="scientific">Cristinia sonorae</name>
    <dbReference type="NCBI Taxonomy" id="1940300"/>
    <lineage>
        <taxon>Eukaryota</taxon>
        <taxon>Fungi</taxon>
        <taxon>Dikarya</taxon>
        <taxon>Basidiomycota</taxon>
        <taxon>Agaricomycotina</taxon>
        <taxon>Agaricomycetes</taxon>
        <taxon>Agaricomycetidae</taxon>
        <taxon>Agaricales</taxon>
        <taxon>Pleurotineae</taxon>
        <taxon>Stephanosporaceae</taxon>
        <taxon>Cristinia</taxon>
    </lineage>
</organism>
<reference evidence="3" key="1">
    <citation type="journal article" date="2021" name="New Phytol.">
        <title>Evolutionary innovations through gain and loss of genes in the ectomycorrhizal Boletales.</title>
        <authorList>
            <person name="Wu G."/>
            <person name="Miyauchi S."/>
            <person name="Morin E."/>
            <person name="Kuo A."/>
            <person name="Drula E."/>
            <person name="Varga T."/>
            <person name="Kohler A."/>
            <person name="Feng B."/>
            <person name="Cao Y."/>
            <person name="Lipzen A."/>
            <person name="Daum C."/>
            <person name="Hundley H."/>
            <person name="Pangilinan J."/>
            <person name="Johnson J."/>
            <person name="Barry K."/>
            <person name="LaButti K."/>
            <person name="Ng V."/>
            <person name="Ahrendt S."/>
            <person name="Min B."/>
            <person name="Choi I.G."/>
            <person name="Park H."/>
            <person name="Plett J.M."/>
            <person name="Magnuson J."/>
            <person name="Spatafora J.W."/>
            <person name="Nagy L.G."/>
            <person name="Henrissat B."/>
            <person name="Grigoriev I.V."/>
            <person name="Yang Z.L."/>
            <person name="Xu J."/>
            <person name="Martin F.M."/>
        </authorList>
    </citation>
    <scope>NUCLEOTIDE SEQUENCE</scope>
    <source>
        <strain evidence="3">KKN 215</strain>
    </source>
</reference>
<feature type="compositionally biased region" description="Basic and acidic residues" evidence="1">
    <location>
        <begin position="88"/>
        <end position="97"/>
    </location>
</feature>
<feature type="compositionally biased region" description="Basic residues" evidence="1">
    <location>
        <begin position="422"/>
        <end position="437"/>
    </location>
</feature>
<dbReference type="Proteomes" id="UP000813824">
    <property type="component" value="Unassembled WGS sequence"/>
</dbReference>
<proteinExistence type="predicted"/>
<comment type="caution">
    <text evidence="3">The sequence shown here is derived from an EMBL/GenBank/DDBJ whole genome shotgun (WGS) entry which is preliminary data.</text>
</comment>
<evidence type="ECO:0000256" key="1">
    <source>
        <dbReference type="SAM" id="MobiDB-lite"/>
    </source>
</evidence>
<feature type="compositionally biased region" description="Basic and acidic residues" evidence="1">
    <location>
        <begin position="366"/>
        <end position="379"/>
    </location>
</feature>
<gene>
    <name evidence="3" type="ORF">BXZ70DRAFT_905970</name>
</gene>
<dbReference type="InterPro" id="IPR045341">
    <property type="entry name" value="DUF6532"/>
</dbReference>
<dbReference type="OrthoDB" id="3214739at2759"/>
<dbReference type="AlphaFoldDB" id="A0A8K0URH0"/>
<feature type="compositionally biased region" description="Acidic residues" evidence="1">
    <location>
        <begin position="136"/>
        <end position="162"/>
    </location>
</feature>
<keyword evidence="4" id="KW-1185">Reference proteome</keyword>
<dbReference type="EMBL" id="JAEVFJ010000009">
    <property type="protein sequence ID" value="KAH8102669.1"/>
    <property type="molecule type" value="Genomic_DNA"/>
</dbReference>
<evidence type="ECO:0000313" key="4">
    <source>
        <dbReference type="Proteomes" id="UP000813824"/>
    </source>
</evidence>
<accession>A0A8K0URH0</accession>
<sequence>MSKSKRKRSRGSDSSDSGEESAAGNAISTSNRRIGTGHPRVFHCDPNPHRRWAASRKSKDKLMENPPWKAAKQPSSAVQGGSRKKQKTSSDDDRQHTGDGTSKGKGKSKGDSEKSKVNSGKSAPTRRRILKRRGSDDEESSEDESESLEDEFSEDDDSEDESSPSPSGNEDEDEDERRGPINKGSATSKGREKHAPTPLKGSSSQSTNKRNNGHGNAKSKSPDVAIELFGDEVNAVGPKSRRDGSGGNSATADVLENDSEIAVWNSERMSPPLPDRISNMKPAAKCPSVPPVSTSQRRPEDRLFASADSDPAMNNTEEIVATAHKSKAPPPKNDKSTSAKKSTNSNRIKSKTPKDTRSGSRQTKVTKREEKEHCERPEFSESDEDEVDEARPRKRSLSEKSKNREREPESGDSDTDNEPSRKRSKKSKRGKKRRGKHASTSDSSDSDSEWPSWMKLKTNGYGRLNLKEQKSPIRTLIKSAIRQVKTDCIFKTPYPEEDDKDAYIEEVLKKVAKGIAPELVDRLRKDSRFCDQLIYQPSNRLSHYRSRWYTVVEPLLGNAYGFTNLKDGLQLSADEIKARVELLTDEDEYRFVYRMQAGSYVSQVVLLLRRANITTVKVDPMMHCPYQHPLIIQALHIVLFRSSSGLGNRFADKFTSSIKEDNSPELPIPVVAMVGTAIQLCLLSWATGVYLPPAKNADSSVKLYAGHRNFIEGLRVKIGPLKLHRLLANLLASARNASYVATKPTNALAAAHKVDAANMPE</sequence>
<feature type="compositionally biased region" description="Basic and acidic residues" evidence="1">
    <location>
        <begin position="396"/>
        <end position="409"/>
    </location>
</feature>
<protein>
    <recommendedName>
        <fullName evidence="2">DUF6532 domain-containing protein</fullName>
    </recommendedName>
</protein>
<dbReference type="Pfam" id="PF20149">
    <property type="entry name" value="DUF6532"/>
    <property type="match status" value="1"/>
</dbReference>
<feature type="compositionally biased region" description="Polar residues" evidence="1">
    <location>
        <begin position="200"/>
        <end position="214"/>
    </location>
</feature>
<evidence type="ECO:0000313" key="3">
    <source>
        <dbReference type="EMBL" id="KAH8102669.1"/>
    </source>
</evidence>
<evidence type="ECO:0000259" key="2">
    <source>
        <dbReference type="Pfam" id="PF20149"/>
    </source>
</evidence>
<feature type="domain" description="DUF6532" evidence="2">
    <location>
        <begin position="480"/>
        <end position="712"/>
    </location>
</feature>
<feature type="region of interest" description="Disordered" evidence="1">
    <location>
        <begin position="1"/>
        <end position="453"/>
    </location>
</feature>